<comment type="caution">
    <text evidence="1">The sequence shown here is derived from an EMBL/GenBank/DDBJ whole genome shotgun (WGS) entry which is preliminary data.</text>
</comment>
<evidence type="ECO:0008006" key="3">
    <source>
        <dbReference type="Google" id="ProtNLM"/>
    </source>
</evidence>
<proteinExistence type="predicted"/>
<dbReference type="Pfam" id="PF22817">
    <property type="entry name" value="ApeP-like"/>
    <property type="match status" value="1"/>
</dbReference>
<evidence type="ECO:0000313" key="1">
    <source>
        <dbReference type="EMBL" id="CAG4995035.1"/>
    </source>
</evidence>
<dbReference type="RefSeq" id="WP_215238167.1">
    <property type="nucleotide sequence ID" value="NZ_CAJRAF010000001.1"/>
</dbReference>
<accession>A0A916NBK4</accession>
<dbReference type="Proteomes" id="UP000680038">
    <property type="component" value="Unassembled WGS sequence"/>
</dbReference>
<organism evidence="1 2">
    <name type="scientific">Dyadobacter helix</name>
    <dbReference type="NCBI Taxonomy" id="2822344"/>
    <lineage>
        <taxon>Bacteria</taxon>
        <taxon>Pseudomonadati</taxon>
        <taxon>Bacteroidota</taxon>
        <taxon>Cytophagia</taxon>
        <taxon>Cytophagales</taxon>
        <taxon>Spirosomataceae</taxon>
        <taxon>Dyadobacter</taxon>
    </lineage>
</organism>
<keyword evidence="2" id="KW-1185">Reference proteome</keyword>
<dbReference type="Gene3D" id="3.10.129.10">
    <property type="entry name" value="Hotdog Thioesterase"/>
    <property type="match status" value="1"/>
</dbReference>
<name>A0A916NBK4_9BACT</name>
<dbReference type="InterPro" id="IPR029069">
    <property type="entry name" value="HotDog_dom_sf"/>
</dbReference>
<protein>
    <recommendedName>
        <fullName evidence="3">3-hydroxymyristoyl/3-hydroxydecanoyl-(Acyl carrier protein) dehydratase</fullName>
    </recommendedName>
</protein>
<dbReference type="SUPFAM" id="SSF54637">
    <property type="entry name" value="Thioesterase/thiol ester dehydrase-isomerase"/>
    <property type="match status" value="1"/>
</dbReference>
<sequence length="137" mass="15256">MAEKQNILDYIPHRPPFVMLDRLLSATPEKFESEFYVDEDNVLVSKGFFLETGLIENIAQTSAGGFGFLDRSEDSGPRVGFIGAVTKVEVYELPPVGTTISTIVMPTHQLGNIVMVRGSNYLNDRKLLECEMKIVIS</sequence>
<reference evidence="1" key="1">
    <citation type="submission" date="2021-04" db="EMBL/GenBank/DDBJ databases">
        <authorList>
            <person name="Rodrigo-Torres L."/>
            <person name="Arahal R. D."/>
            <person name="Lucena T."/>
        </authorList>
    </citation>
    <scope>NUCLEOTIDE SEQUENCE</scope>
    <source>
        <strain evidence="1">CECT 9275</strain>
    </source>
</reference>
<evidence type="ECO:0000313" key="2">
    <source>
        <dbReference type="Proteomes" id="UP000680038"/>
    </source>
</evidence>
<gene>
    <name evidence="1" type="ORF">DYBT9275_01528</name>
</gene>
<dbReference type="EMBL" id="CAJRAF010000001">
    <property type="protein sequence ID" value="CAG4995035.1"/>
    <property type="molecule type" value="Genomic_DNA"/>
</dbReference>
<dbReference type="InterPro" id="IPR016776">
    <property type="entry name" value="ApeP-like_dehydratase"/>
</dbReference>
<dbReference type="AlphaFoldDB" id="A0A916NBK4"/>